<keyword evidence="6" id="KW-0408">Iron</keyword>
<evidence type="ECO:0000259" key="10">
    <source>
        <dbReference type="PROSITE" id="PS50198"/>
    </source>
</evidence>
<dbReference type="GO" id="GO:0035596">
    <property type="term" value="F:methylthiotransferase activity"/>
    <property type="evidence" value="ECO:0007669"/>
    <property type="project" value="InterPro"/>
</dbReference>
<keyword evidence="7" id="KW-0411">Iron-sulfur</keyword>
<dbReference type="InterPro" id="IPR006463">
    <property type="entry name" value="MiaB_methiolase"/>
</dbReference>
<name>M1VMQ1_CYAM1</name>
<dbReference type="EMBL" id="AP006502">
    <property type="protein sequence ID" value="BAM83418.1"/>
    <property type="molecule type" value="Genomic_DNA"/>
</dbReference>
<dbReference type="RefSeq" id="XP_005539454.1">
    <property type="nucleotide sequence ID" value="XM_005539397.1"/>
</dbReference>
<keyword evidence="5" id="KW-0479">Metal-binding</keyword>
<dbReference type="OMA" id="CNEKCTY"/>
<evidence type="ECO:0000256" key="3">
    <source>
        <dbReference type="ARBA" id="ARBA00022485"/>
    </source>
</evidence>
<dbReference type="OrthoDB" id="2470at2759"/>
<dbReference type="InterPro" id="IPR002792">
    <property type="entry name" value="TRAM_dom"/>
</dbReference>
<dbReference type="InterPro" id="IPR038135">
    <property type="entry name" value="Methylthiotransferase_N_sf"/>
</dbReference>
<dbReference type="InterPro" id="IPR007197">
    <property type="entry name" value="rSAM"/>
</dbReference>
<dbReference type="Gramene" id="CMT489CT">
    <property type="protein sequence ID" value="CMT489CT"/>
    <property type="gene ID" value="CMT489C"/>
</dbReference>
<dbReference type="PROSITE" id="PS51449">
    <property type="entry name" value="MTTASE_N"/>
    <property type="match status" value="1"/>
</dbReference>
<dbReference type="InterPro" id="IPR020612">
    <property type="entry name" value="Methylthiotransferase_CS"/>
</dbReference>
<dbReference type="GO" id="GO:0051539">
    <property type="term" value="F:4 iron, 4 sulfur cluster binding"/>
    <property type="evidence" value="ECO:0007669"/>
    <property type="project" value="UniProtKB-KW"/>
</dbReference>
<evidence type="ECO:0000256" key="1">
    <source>
        <dbReference type="ARBA" id="ARBA00001966"/>
    </source>
</evidence>
<comment type="similarity">
    <text evidence="2">Belongs to the methylthiotransferase family. MiaB subfamily.</text>
</comment>
<feature type="compositionally biased region" description="Polar residues" evidence="9">
    <location>
        <begin position="1"/>
        <end position="13"/>
    </location>
</feature>
<evidence type="ECO:0000259" key="11">
    <source>
        <dbReference type="PROSITE" id="PS50926"/>
    </source>
</evidence>
<dbReference type="Pfam" id="PF13616">
    <property type="entry name" value="Rotamase_3"/>
    <property type="match status" value="1"/>
</dbReference>
<accession>M1VMQ1</accession>
<feature type="domain" description="Radical SAM core" evidence="13">
    <location>
        <begin position="402"/>
        <end position="632"/>
    </location>
</feature>
<keyword evidence="3" id="KW-0004">4Fe-4S</keyword>
<dbReference type="Proteomes" id="UP000007014">
    <property type="component" value="Chromosome 20"/>
</dbReference>
<evidence type="ECO:0000259" key="13">
    <source>
        <dbReference type="PROSITE" id="PS51918"/>
    </source>
</evidence>
<evidence type="ECO:0000313" key="14">
    <source>
        <dbReference type="EMBL" id="BAM83418.1"/>
    </source>
</evidence>
<dbReference type="InterPro" id="IPR005839">
    <property type="entry name" value="Methylthiotransferase"/>
</dbReference>
<dbReference type="GO" id="GO:0003755">
    <property type="term" value="F:peptidyl-prolyl cis-trans isomerase activity"/>
    <property type="evidence" value="ECO:0007669"/>
    <property type="project" value="UniProtKB-KW"/>
</dbReference>
<evidence type="ECO:0000256" key="9">
    <source>
        <dbReference type="SAM" id="MobiDB-lite"/>
    </source>
</evidence>
<dbReference type="NCBIfam" id="TIGR01574">
    <property type="entry name" value="miaB-methiolase"/>
    <property type="match status" value="1"/>
</dbReference>
<dbReference type="STRING" id="280699.M1VMQ1"/>
<dbReference type="InterPro" id="IPR058240">
    <property type="entry name" value="rSAM_sf"/>
</dbReference>
<keyword evidence="8" id="KW-0697">Rotamase</keyword>
<dbReference type="PROSITE" id="PS01278">
    <property type="entry name" value="MTTASE_RADICAL"/>
    <property type="match status" value="1"/>
</dbReference>
<keyword evidence="4" id="KW-0949">S-adenosyl-L-methionine</keyword>
<feature type="region of interest" description="Disordered" evidence="9">
    <location>
        <begin position="1"/>
        <end position="24"/>
    </location>
</feature>
<dbReference type="SMART" id="SM00729">
    <property type="entry name" value="Elp3"/>
    <property type="match status" value="1"/>
</dbReference>
<dbReference type="InterPro" id="IPR013848">
    <property type="entry name" value="Methylthiotransferase_N"/>
</dbReference>
<dbReference type="CDD" id="cd01335">
    <property type="entry name" value="Radical_SAM"/>
    <property type="match status" value="1"/>
</dbReference>
<evidence type="ECO:0000256" key="5">
    <source>
        <dbReference type="ARBA" id="ARBA00022723"/>
    </source>
</evidence>
<gene>
    <name evidence="14" type="ORF">CYME_CMT489C</name>
</gene>
<dbReference type="InterPro" id="IPR023404">
    <property type="entry name" value="rSAM_horseshoe"/>
</dbReference>
<organism evidence="14 15">
    <name type="scientific">Cyanidioschyzon merolae (strain NIES-3377 / 10D)</name>
    <name type="common">Unicellular red alga</name>
    <dbReference type="NCBI Taxonomy" id="280699"/>
    <lineage>
        <taxon>Eukaryota</taxon>
        <taxon>Rhodophyta</taxon>
        <taxon>Bangiophyceae</taxon>
        <taxon>Cyanidiales</taxon>
        <taxon>Cyanidiaceae</taxon>
        <taxon>Cyanidioschyzon</taxon>
    </lineage>
</organism>
<dbReference type="eggNOG" id="KOG2492">
    <property type="taxonomic scope" value="Eukaryota"/>
</dbReference>
<dbReference type="HOGENOM" id="CLU_390491_0_0_1"/>
<dbReference type="FunFam" id="3.40.50.12160:FF:000003">
    <property type="entry name" value="CDK5 regulatory subunit-associated protein 1"/>
    <property type="match status" value="1"/>
</dbReference>
<evidence type="ECO:0000259" key="12">
    <source>
        <dbReference type="PROSITE" id="PS51449"/>
    </source>
</evidence>
<dbReference type="KEGG" id="cme:CYME_CMT489C"/>
<dbReference type="Gene3D" id="3.40.50.12160">
    <property type="entry name" value="Methylthiotransferase, N-terminal domain"/>
    <property type="match status" value="1"/>
</dbReference>
<dbReference type="Pfam" id="PF01938">
    <property type="entry name" value="TRAM"/>
    <property type="match status" value="1"/>
</dbReference>
<dbReference type="FunFam" id="3.80.30.20:FF:000001">
    <property type="entry name" value="tRNA-2-methylthio-N(6)-dimethylallyladenosine synthase 2"/>
    <property type="match status" value="1"/>
</dbReference>
<dbReference type="SFLD" id="SFLDG01061">
    <property type="entry name" value="methylthiotransferase"/>
    <property type="match status" value="1"/>
</dbReference>
<evidence type="ECO:0000256" key="2">
    <source>
        <dbReference type="ARBA" id="ARBA00009815"/>
    </source>
</evidence>
<evidence type="ECO:0000256" key="4">
    <source>
        <dbReference type="ARBA" id="ARBA00022691"/>
    </source>
</evidence>
<dbReference type="SFLD" id="SFLDS00029">
    <property type="entry name" value="Radical_SAM"/>
    <property type="match status" value="1"/>
</dbReference>
<feature type="domain" description="TRAM" evidence="11">
    <location>
        <begin position="634"/>
        <end position="701"/>
    </location>
</feature>
<dbReference type="GO" id="GO:0046872">
    <property type="term" value="F:metal ion binding"/>
    <property type="evidence" value="ECO:0007669"/>
    <property type="project" value="UniProtKB-KW"/>
</dbReference>
<dbReference type="AlphaFoldDB" id="M1VMQ1"/>
<evidence type="ECO:0000256" key="7">
    <source>
        <dbReference type="ARBA" id="ARBA00023014"/>
    </source>
</evidence>
<dbReference type="GO" id="GO:0035600">
    <property type="term" value="P:tRNA methylthiolation"/>
    <property type="evidence" value="ECO:0007669"/>
    <property type="project" value="TreeGrafter"/>
</dbReference>
<dbReference type="Pfam" id="PF04055">
    <property type="entry name" value="Radical_SAM"/>
    <property type="match status" value="1"/>
</dbReference>
<dbReference type="Gene3D" id="3.80.30.20">
    <property type="entry name" value="tm_1862 like domain"/>
    <property type="match status" value="1"/>
</dbReference>
<dbReference type="Gene3D" id="3.10.50.40">
    <property type="match status" value="1"/>
</dbReference>
<dbReference type="SFLD" id="SFLDF00273">
    <property type="entry name" value="(dimethylallyl)adenosine_tRNA"/>
    <property type="match status" value="1"/>
</dbReference>
<proteinExistence type="inferred from homology"/>
<protein>
    <submittedName>
        <fullName evidence="14">2-methylthioadenine synthetase</fullName>
    </submittedName>
</protein>
<dbReference type="InterPro" id="IPR000297">
    <property type="entry name" value="PPIase_PpiC"/>
</dbReference>
<evidence type="ECO:0000256" key="6">
    <source>
        <dbReference type="ARBA" id="ARBA00023004"/>
    </source>
</evidence>
<dbReference type="PROSITE" id="PS50198">
    <property type="entry name" value="PPIC_PPIASE_2"/>
    <property type="match status" value="1"/>
</dbReference>
<dbReference type="PANTHER" id="PTHR43020:SF2">
    <property type="entry name" value="MITOCHONDRIAL TRNA METHYLTHIOTRANSFERASE CDK5RAP1"/>
    <property type="match status" value="1"/>
</dbReference>
<reference evidence="14 15" key="1">
    <citation type="journal article" date="2004" name="Nature">
        <title>Genome sequence of the ultrasmall unicellular red alga Cyanidioschyzon merolae 10D.</title>
        <authorList>
            <person name="Matsuzaki M."/>
            <person name="Misumi O."/>
            <person name="Shin-i T."/>
            <person name="Maruyama S."/>
            <person name="Takahara M."/>
            <person name="Miyagishima S."/>
            <person name="Mori T."/>
            <person name="Nishida K."/>
            <person name="Yagisawa F."/>
            <person name="Nishida K."/>
            <person name="Yoshida Y."/>
            <person name="Nishimura Y."/>
            <person name="Nakao S."/>
            <person name="Kobayashi T."/>
            <person name="Momoyama Y."/>
            <person name="Higashiyama T."/>
            <person name="Minoda A."/>
            <person name="Sano M."/>
            <person name="Nomoto H."/>
            <person name="Oishi K."/>
            <person name="Hayashi H."/>
            <person name="Ohta F."/>
            <person name="Nishizaka S."/>
            <person name="Haga S."/>
            <person name="Miura S."/>
            <person name="Morishita T."/>
            <person name="Kabeya Y."/>
            <person name="Terasawa K."/>
            <person name="Suzuki Y."/>
            <person name="Ishii Y."/>
            <person name="Asakawa S."/>
            <person name="Takano H."/>
            <person name="Ohta N."/>
            <person name="Kuroiwa H."/>
            <person name="Tanaka K."/>
            <person name="Shimizu N."/>
            <person name="Sugano S."/>
            <person name="Sato N."/>
            <person name="Nozaki H."/>
            <person name="Ogasawara N."/>
            <person name="Kohara Y."/>
            <person name="Kuroiwa T."/>
        </authorList>
    </citation>
    <scope>NUCLEOTIDE SEQUENCE [LARGE SCALE GENOMIC DNA]</scope>
    <source>
        <strain evidence="14 15">10D</strain>
    </source>
</reference>
<evidence type="ECO:0000313" key="15">
    <source>
        <dbReference type="Proteomes" id="UP000007014"/>
    </source>
</evidence>
<keyword evidence="8" id="KW-0413">Isomerase</keyword>
<comment type="cofactor">
    <cofactor evidence="1">
        <name>[4Fe-4S] cluster</name>
        <dbReference type="ChEBI" id="CHEBI:49883"/>
    </cofactor>
</comment>
<dbReference type="InterPro" id="IPR046357">
    <property type="entry name" value="PPIase_dom_sf"/>
</dbReference>
<reference evidence="14 15" key="2">
    <citation type="journal article" date="2007" name="BMC Biol.">
        <title>A 100%-complete sequence reveals unusually simple genomic features in the hot-spring red alga Cyanidioschyzon merolae.</title>
        <authorList>
            <person name="Nozaki H."/>
            <person name="Takano H."/>
            <person name="Misumi O."/>
            <person name="Terasawa K."/>
            <person name="Matsuzaki M."/>
            <person name="Maruyama S."/>
            <person name="Nishida K."/>
            <person name="Yagisawa F."/>
            <person name="Yoshida Y."/>
            <person name="Fujiwara T."/>
            <person name="Takio S."/>
            <person name="Tamura K."/>
            <person name="Chung S.J."/>
            <person name="Nakamura S."/>
            <person name="Kuroiwa H."/>
            <person name="Tanaka K."/>
            <person name="Sato N."/>
            <person name="Kuroiwa T."/>
        </authorList>
    </citation>
    <scope>NUCLEOTIDE SEQUENCE [LARGE SCALE GENOMIC DNA]</scope>
    <source>
        <strain evidence="14 15">10D</strain>
    </source>
</reference>
<dbReference type="SUPFAM" id="SSF54534">
    <property type="entry name" value="FKBP-like"/>
    <property type="match status" value="1"/>
</dbReference>
<dbReference type="PANTHER" id="PTHR43020">
    <property type="entry name" value="CDK5 REGULATORY SUBUNIT-ASSOCIATED PROTEIN 1"/>
    <property type="match status" value="1"/>
</dbReference>
<dbReference type="HAMAP" id="MF_01864">
    <property type="entry name" value="tRNA_metthiotr_MiaB"/>
    <property type="match status" value="1"/>
</dbReference>
<dbReference type="InterPro" id="IPR006638">
    <property type="entry name" value="Elp3/MiaA/NifB-like_rSAM"/>
</dbReference>
<sequence>MLVRSATDNPAQRTQRRAHRFPSETMRLPHKTRCIAWSVVTSPVNPRFGATCGLHLNQSSGWCGATVETRKVLARRARCERRSQGCAFRTWGMSAAPHASGTGPATTALDATPETLASSTLINPNPNVAFPVGEEVVDRVRVRHILLATEQMADLVLQQLSADAASMDALARTLSLDESSRANGGDLGWHARGSLDAELEFYCFNSAPRVVFKLQTQRGFHIVRVEDAEYKLVPTATKSRYIRSGELVPQLYARENPNSRTRRRLYNVQTFGCQMNLADSERMAGELERCGYRHTPDPYEADLILLNTCSIRDHAEQKVYSFLGPFVRMKEKSNPGLKLIVAGCVAQQEGVKMLRRIPALDLVMGPQYANRLADLLEDVENGNQVVATEPIHIMEDISKPRRQSQVCAWVNISYGCNERCTYCVVPYTRGLEQSRSVESIVNEVVQLKNEGYREVTLLGQNIDAYGRDMRPRVTFAQLLRHVSATGIDRIRAITAHPRYWSPRVIQATAELPNIMPYFHIPFQAGDDEVLKAMGRGYTAKRYRRIIEMIREYLPDAAITADAIVGFPGETEEQFQRTLELMEALQLDNVNTAAYSPRPFTPAASWENQVPEAVKMERLHRINELNMRIVDARSQRYLGRIEEVLVEEVNPKSPELGVCGRTRTNKKVFFEAPGGIQRWRGRMANVRITQARAYSLTGELVATCPQGY</sequence>
<keyword evidence="15" id="KW-1185">Reference proteome</keyword>
<dbReference type="SFLD" id="SFLDG01082">
    <property type="entry name" value="B12-binding_domain_containing"/>
    <property type="match status" value="1"/>
</dbReference>
<dbReference type="Pfam" id="PF00919">
    <property type="entry name" value="UPF0004"/>
    <property type="match status" value="1"/>
</dbReference>
<dbReference type="SUPFAM" id="SSF102114">
    <property type="entry name" value="Radical SAM enzymes"/>
    <property type="match status" value="1"/>
</dbReference>
<feature type="domain" description="MTTase N-terminal" evidence="12">
    <location>
        <begin position="264"/>
        <end position="381"/>
    </location>
</feature>
<evidence type="ECO:0000256" key="8">
    <source>
        <dbReference type="PROSITE-ProRule" id="PRU00278"/>
    </source>
</evidence>
<dbReference type="PROSITE" id="PS51918">
    <property type="entry name" value="RADICAL_SAM"/>
    <property type="match status" value="1"/>
</dbReference>
<dbReference type="PROSITE" id="PS50926">
    <property type="entry name" value="TRAM"/>
    <property type="match status" value="1"/>
</dbReference>
<dbReference type="GeneID" id="16998191"/>
<dbReference type="NCBIfam" id="TIGR00089">
    <property type="entry name" value="MiaB/RimO family radical SAM methylthiotransferase"/>
    <property type="match status" value="1"/>
</dbReference>
<feature type="domain" description="PpiC" evidence="10">
    <location>
        <begin position="137"/>
        <end position="227"/>
    </location>
</feature>